<organism evidence="1 2">
    <name type="scientific">Kushneria aurantia</name>
    <dbReference type="NCBI Taxonomy" id="504092"/>
    <lineage>
        <taxon>Bacteria</taxon>
        <taxon>Pseudomonadati</taxon>
        <taxon>Pseudomonadota</taxon>
        <taxon>Gammaproteobacteria</taxon>
        <taxon>Oceanospirillales</taxon>
        <taxon>Halomonadaceae</taxon>
        <taxon>Kushneria</taxon>
    </lineage>
</organism>
<reference evidence="1 2" key="1">
    <citation type="submission" date="2024-09" db="EMBL/GenBank/DDBJ databases">
        <authorList>
            <person name="Sun Q."/>
            <person name="Mori K."/>
        </authorList>
    </citation>
    <scope>NUCLEOTIDE SEQUENCE [LARGE SCALE GENOMIC DNA]</scope>
    <source>
        <strain evidence="1 2">CCM 7415</strain>
    </source>
</reference>
<dbReference type="EMBL" id="JBHLVX010000001">
    <property type="protein sequence ID" value="MFC0266423.1"/>
    <property type="molecule type" value="Genomic_DNA"/>
</dbReference>
<comment type="caution">
    <text evidence="1">The sequence shown here is derived from an EMBL/GenBank/DDBJ whole genome shotgun (WGS) entry which is preliminary data.</text>
</comment>
<proteinExistence type="predicted"/>
<gene>
    <name evidence="1" type="ORF">ACFFHW_00160</name>
</gene>
<evidence type="ECO:0000313" key="1">
    <source>
        <dbReference type="EMBL" id="MFC0266423.1"/>
    </source>
</evidence>
<protein>
    <submittedName>
        <fullName evidence="1">Uncharacterized protein</fullName>
    </submittedName>
</protein>
<accession>A0ABV6FYE3</accession>
<evidence type="ECO:0000313" key="2">
    <source>
        <dbReference type="Proteomes" id="UP001589814"/>
    </source>
</evidence>
<dbReference type="Proteomes" id="UP001589814">
    <property type="component" value="Unassembled WGS sequence"/>
</dbReference>
<keyword evidence="2" id="KW-1185">Reference proteome</keyword>
<name>A0ABV6FYE3_9GAMM</name>
<dbReference type="RefSeq" id="WP_019950793.1">
    <property type="nucleotide sequence ID" value="NZ_JBHLVX010000001.1"/>
</dbReference>
<sequence length="78" mass="8913">MDDLSEEMRMPTPCPECGNHRVRLSEVRNPDDKVFCSSCNTFRGLYSELQQELQEKPKSNAEALIEKAVNQKGKRSDP</sequence>